<keyword evidence="2" id="KW-0255">Endonuclease</keyword>
<sequence length="106" mass="12071">MKEELRKFHTVPEAQRLSPDEKDSLVNPILEGEVLSAINQLPTGKSGEMVECLTMVYRAIRKGAEVPRRKATLQMLRITGQFHFSTLHITFLGEFMLNGYIAFYQG</sequence>
<reference evidence="2 3" key="1">
    <citation type="journal article" date="2017" name="Genome Biol. Evol.">
        <title>Phytophthora megakarya and P. palmivora, closely related causal agents of cacao black pod rot, underwent increases in genome sizes and gene numbers by different mechanisms.</title>
        <authorList>
            <person name="Ali S.S."/>
            <person name="Shao J."/>
            <person name="Lary D.J."/>
            <person name="Kronmiller B."/>
            <person name="Shen D."/>
            <person name="Strem M.D."/>
            <person name="Amoako-Attah I."/>
            <person name="Akrofi A.Y."/>
            <person name="Begoude B.A."/>
            <person name="Ten Hoopen G.M."/>
            <person name="Coulibaly K."/>
            <person name="Kebe B.I."/>
            <person name="Melnick R.L."/>
            <person name="Guiltinan M.J."/>
            <person name="Tyler B.M."/>
            <person name="Meinhardt L.W."/>
            <person name="Bailey B.A."/>
        </authorList>
    </citation>
    <scope>NUCLEOTIDE SEQUENCE [LARGE SCALE GENOMIC DNA]</scope>
    <source>
        <strain evidence="3">sbr112.9</strain>
    </source>
</reference>
<name>A0A2P4YIE6_9STRA</name>
<evidence type="ECO:0000256" key="1">
    <source>
        <dbReference type="SAM" id="MobiDB-lite"/>
    </source>
</evidence>
<keyword evidence="2" id="KW-0378">Hydrolase</keyword>
<protein>
    <submittedName>
        <fullName evidence="2">Endonuclease</fullName>
    </submittedName>
</protein>
<feature type="region of interest" description="Disordered" evidence="1">
    <location>
        <begin position="1"/>
        <end position="22"/>
    </location>
</feature>
<keyword evidence="3" id="KW-1185">Reference proteome</keyword>
<gene>
    <name evidence="2" type="ORF">PHPALM_5023</name>
</gene>
<organism evidence="2 3">
    <name type="scientific">Phytophthora palmivora</name>
    <dbReference type="NCBI Taxonomy" id="4796"/>
    <lineage>
        <taxon>Eukaryota</taxon>
        <taxon>Sar</taxon>
        <taxon>Stramenopiles</taxon>
        <taxon>Oomycota</taxon>
        <taxon>Peronosporomycetes</taxon>
        <taxon>Peronosporales</taxon>
        <taxon>Peronosporaceae</taxon>
        <taxon>Phytophthora</taxon>
    </lineage>
</organism>
<evidence type="ECO:0000313" key="3">
    <source>
        <dbReference type="Proteomes" id="UP000237271"/>
    </source>
</evidence>
<evidence type="ECO:0000313" key="2">
    <source>
        <dbReference type="EMBL" id="POM77574.1"/>
    </source>
</evidence>
<keyword evidence="2" id="KW-0540">Nuclease</keyword>
<accession>A0A2P4YIE6</accession>
<dbReference type="AlphaFoldDB" id="A0A2P4YIE6"/>
<dbReference type="EMBL" id="NCKW01002486">
    <property type="protein sequence ID" value="POM77574.1"/>
    <property type="molecule type" value="Genomic_DNA"/>
</dbReference>
<dbReference type="OrthoDB" id="126439at2759"/>
<dbReference type="Proteomes" id="UP000237271">
    <property type="component" value="Unassembled WGS sequence"/>
</dbReference>
<comment type="caution">
    <text evidence="2">The sequence shown here is derived from an EMBL/GenBank/DDBJ whole genome shotgun (WGS) entry which is preliminary data.</text>
</comment>
<proteinExistence type="predicted"/>
<dbReference type="GO" id="GO:0004519">
    <property type="term" value="F:endonuclease activity"/>
    <property type="evidence" value="ECO:0007669"/>
    <property type="project" value="UniProtKB-KW"/>
</dbReference>